<feature type="domain" description="Anaphase-promoting complex subunit 4-like WD40" evidence="7">
    <location>
        <begin position="26"/>
        <end position="101"/>
    </location>
</feature>
<organism evidence="9 10">
    <name type="scientific">Cryoendolithus antarcticus</name>
    <dbReference type="NCBI Taxonomy" id="1507870"/>
    <lineage>
        <taxon>Eukaryota</taxon>
        <taxon>Fungi</taxon>
        <taxon>Dikarya</taxon>
        <taxon>Ascomycota</taxon>
        <taxon>Pezizomycotina</taxon>
        <taxon>Dothideomycetes</taxon>
        <taxon>Dothideomycetidae</taxon>
        <taxon>Cladosporiales</taxon>
        <taxon>Cladosporiaceae</taxon>
        <taxon>Cryoendolithus</taxon>
    </lineage>
</organism>
<feature type="region of interest" description="Disordered" evidence="6">
    <location>
        <begin position="783"/>
        <end position="803"/>
    </location>
</feature>
<dbReference type="GO" id="GO:0031145">
    <property type="term" value="P:anaphase-promoting complex-dependent catabolic process"/>
    <property type="evidence" value="ECO:0007669"/>
    <property type="project" value="InterPro"/>
</dbReference>
<dbReference type="InParanoid" id="A0A1V8SAP4"/>
<dbReference type="Pfam" id="PF12894">
    <property type="entry name" value="ANAPC4_WD40"/>
    <property type="match status" value="1"/>
</dbReference>
<evidence type="ECO:0000256" key="3">
    <source>
        <dbReference type="ARBA" id="ARBA00022776"/>
    </source>
</evidence>
<comment type="caution">
    <text evidence="9">The sequence shown here is derived from an EMBL/GenBank/DDBJ whole genome shotgun (WGS) entry which is preliminary data.</text>
</comment>
<dbReference type="GO" id="GO:0034399">
    <property type="term" value="C:nuclear periphery"/>
    <property type="evidence" value="ECO:0007669"/>
    <property type="project" value="TreeGrafter"/>
</dbReference>
<dbReference type="AlphaFoldDB" id="A0A1V8SAP4"/>
<protein>
    <recommendedName>
        <fullName evidence="1">Anaphase-promoting complex subunit 4</fullName>
    </recommendedName>
</protein>
<dbReference type="InterPro" id="IPR024977">
    <property type="entry name" value="Apc4-like_WD40_dom"/>
</dbReference>
<evidence type="ECO:0000256" key="6">
    <source>
        <dbReference type="SAM" id="MobiDB-lite"/>
    </source>
</evidence>
<evidence type="ECO:0000313" key="10">
    <source>
        <dbReference type="Proteomes" id="UP000192596"/>
    </source>
</evidence>
<reference evidence="10" key="1">
    <citation type="submission" date="2017-03" db="EMBL/GenBank/DDBJ databases">
        <title>Genomes of endolithic fungi from Antarctica.</title>
        <authorList>
            <person name="Coleine C."/>
            <person name="Masonjones S."/>
            <person name="Stajich J.E."/>
        </authorList>
    </citation>
    <scope>NUCLEOTIDE SEQUENCE [LARGE SCALE GENOMIC DNA]</scope>
    <source>
        <strain evidence="10">CCFEE 5527</strain>
    </source>
</reference>
<feature type="domain" description="Anaphase-promoting complex subunit 4 long" evidence="8">
    <location>
        <begin position="305"/>
        <end position="498"/>
    </location>
</feature>
<name>A0A1V8SAP4_9PEZI</name>
<dbReference type="GO" id="GO:0005680">
    <property type="term" value="C:anaphase-promoting complex"/>
    <property type="evidence" value="ECO:0007669"/>
    <property type="project" value="InterPro"/>
</dbReference>
<keyword evidence="5" id="KW-0131">Cell cycle</keyword>
<proteinExistence type="predicted"/>
<accession>A0A1V8SAP4</accession>
<dbReference type="OrthoDB" id="10266042at2759"/>
<evidence type="ECO:0000256" key="2">
    <source>
        <dbReference type="ARBA" id="ARBA00022618"/>
    </source>
</evidence>
<keyword evidence="2" id="KW-0132">Cell division</keyword>
<dbReference type="PANTHER" id="PTHR13260">
    <property type="entry name" value="ANAPHASE PROMOTING COMPLEX SUBUNIT 4 APC4"/>
    <property type="match status" value="1"/>
</dbReference>
<dbReference type="STRING" id="1507870.A0A1V8SAP4"/>
<evidence type="ECO:0000256" key="1">
    <source>
        <dbReference type="ARBA" id="ARBA00016067"/>
    </source>
</evidence>
<dbReference type="EMBL" id="NAJO01000070">
    <property type="protein sequence ID" value="OQN96216.1"/>
    <property type="molecule type" value="Genomic_DNA"/>
</dbReference>
<dbReference type="GO" id="GO:0070979">
    <property type="term" value="P:protein K11-linked ubiquitination"/>
    <property type="evidence" value="ECO:0007669"/>
    <property type="project" value="TreeGrafter"/>
</dbReference>
<evidence type="ECO:0000259" key="7">
    <source>
        <dbReference type="Pfam" id="PF12894"/>
    </source>
</evidence>
<dbReference type="Pfam" id="PF12896">
    <property type="entry name" value="ANAPC4"/>
    <property type="match status" value="1"/>
</dbReference>
<dbReference type="InterPro" id="IPR024789">
    <property type="entry name" value="APC4"/>
</dbReference>
<gene>
    <name evidence="9" type="ORF">B0A48_17723</name>
</gene>
<evidence type="ECO:0000259" key="8">
    <source>
        <dbReference type="Pfam" id="PF12896"/>
    </source>
</evidence>
<dbReference type="GO" id="GO:0051301">
    <property type="term" value="P:cell division"/>
    <property type="evidence" value="ECO:0007669"/>
    <property type="project" value="UniProtKB-KW"/>
</dbReference>
<evidence type="ECO:0000313" key="9">
    <source>
        <dbReference type="EMBL" id="OQN96216.1"/>
    </source>
</evidence>
<evidence type="ECO:0000256" key="5">
    <source>
        <dbReference type="ARBA" id="ARBA00023306"/>
    </source>
</evidence>
<keyword evidence="10" id="KW-1185">Reference proteome</keyword>
<dbReference type="Proteomes" id="UP000192596">
    <property type="component" value="Unassembled WGS sequence"/>
</dbReference>
<sequence length="803" mass="86106">MQPSQPTLPLFSSSILPTPSLSDLATYNTPHDLLALPTSTTEISVFRLSGQIAFVVRPKLRSEHAAITALQWKPDGSAIAVGWSDGAYGIYDGGTGRVVSEGGVGGVGKGEWRLDLHPPAEEDEEDEVEGRAVRGFGWEVHSTGSGGKRRAGLEGLLGNEDVDTETWGEGWESEGLGKNGLEGLKSRLADLPRAIAVMDGTKVLPRLSALPAHGMRGGVDGSRFGTKAATDAAFETKGEDDAGTVDVLFVCTEAGEVQVLLDETVPIGNFTLASKPLLHASHPQSSTHAFLSRYQSDQIQLHAQTLPLGTLGGALLHTTSRDTTRVSNLLSYILQTLRCTTHDFTTSLALPTRLIQNISLTLSESSPPQGDLIHNLTHLAVTGTFKPALLEWLSDIVKEPGHKRWDAAVTTLYANVQQHMFVHLLPALDRLSIAVTSLHGHAKYHDGAAAFDVHAQLFTNILEGIDALRMIAYKVLTICMREWALWRTFSKWLRVMIDISIAGPGSKTALEMEEKEAGGLDVGAVMEYVGEVFMGSQLADYVSVLPGFGGAVDSKDAFFTHPVVQAQSHDATLKAVEKAAKEESPRNVPEGDKAVVNLQAIAVSLAGNVRVAMERLAVWQGRLLEKPSPPVQVDGAVGAKMHDMRMLNPVGAESQLALLSTEDGKLRLTVGLSTTDIGESASIDTIGEALDAKFMDDRTAICLCRHPDGFCLLAINPPHSAQSEAEPALDHRVLHHFPADDAFQPASLVVGGRDRKEVVVVFSGDGRSWRTYDLAAGLRGVGDGAGDQGWDDDDAGEDTMDLR</sequence>
<dbReference type="InterPro" id="IPR024790">
    <property type="entry name" value="APC4_long_dom"/>
</dbReference>
<keyword evidence="4" id="KW-0833">Ubl conjugation pathway</keyword>
<dbReference type="PANTHER" id="PTHR13260:SF0">
    <property type="entry name" value="ANAPHASE-PROMOTING COMPLEX SUBUNIT 4"/>
    <property type="match status" value="1"/>
</dbReference>
<feature type="compositionally biased region" description="Acidic residues" evidence="6">
    <location>
        <begin position="789"/>
        <end position="803"/>
    </location>
</feature>
<keyword evidence="3" id="KW-0498">Mitosis</keyword>
<evidence type="ECO:0000256" key="4">
    <source>
        <dbReference type="ARBA" id="ARBA00022786"/>
    </source>
</evidence>